<name>A0A517Y6F3_9BACT</name>
<dbReference type="KEGG" id="aagg:ETAA8_08960"/>
<reference evidence="1 2" key="1">
    <citation type="submission" date="2019-02" db="EMBL/GenBank/DDBJ databases">
        <title>Deep-cultivation of Planctomycetes and their phenomic and genomic characterization uncovers novel biology.</title>
        <authorList>
            <person name="Wiegand S."/>
            <person name="Jogler M."/>
            <person name="Boedeker C."/>
            <person name="Pinto D."/>
            <person name="Vollmers J."/>
            <person name="Rivas-Marin E."/>
            <person name="Kohn T."/>
            <person name="Peeters S.H."/>
            <person name="Heuer A."/>
            <person name="Rast P."/>
            <person name="Oberbeckmann S."/>
            <person name="Bunk B."/>
            <person name="Jeske O."/>
            <person name="Meyerdierks A."/>
            <person name="Storesund J.E."/>
            <person name="Kallscheuer N."/>
            <person name="Luecker S."/>
            <person name="Lage O.M."/>
            <person name="Pohl T."/>
            <person name="Merkel B.J."/>
            <person name="Hornburger P."/>
            <person name="Mueller R.-W."/>
            <person name="Bruemmer F."/>
            <person name="Labrenz M."/>
            <person name="Spormann A.M."/>
            <person name="Op den Camp H."/>
            <person name="Overmann J."/>
            <person name="Amann R."/>
            <person name="Jetten M.S.M."/>
            <person name="Mascher T."/>
            <person name="Medema M.H."/>
            <person name="Devos D.P."/>
            <person name="Kaster A.-K."/>
            <person name="Ovreas L."/>
            <person name="Rohde M."/>
            <person name="Galperin M.Y."/>
            <person name="Jogler C."/>
        </authorList>
    </citation>
    <scope>NUCLEOTIDE SEQUENCE [LARGE SCALE GENOMIC DNA]</scope>
    <source>
        <strain evidence="1 2">ETA_A8</strain>
    </source>
</reference>
<organism evidence="1 2">
    <name type="scientific">Anatilimnocola aggregata</name>
    <dbReference type="NCBI Taxonomy" id="2528021"/>
    <lineage>
        <taxon>Bacteria</taxon>
        <taxon>Pseudomonadati</taxon>
        <taxon>Planctomycetota</taxon>
        <taxon>Planctomycetia</taxon>
        <taxon>Pirellulales</taxon>
        <taxon>Pirellulaceae</taxon>
        <taxon>Anatilimnocola</taxon>
    </lineage>
</organism>
<gene>
    <name evidence="1" type="ORF">ETAA8_08960</name>
</gene>
<dbReference type="AlphaFoldDB" id="A0A517Y6F3"/>
<keyword evidence="2" id="KW-1185">Reference proteome</keyword>
<sequence>MQIVGLPQNFWVVTDPSPKSPLGDFCFECDFRRFALQVRGGLEVASIKGIFADQKDAETFTRSLMDDNGDREQAEVSPRNFYVATLSRYVLVQAFNALGALKAGEVHPVLEGSEVLTVRIATPEEIELTEWHEQKVDEERRVSGS</sequence>
<accession>A0A517Y6F3</accession>
<dbReference type="EMBL" id="CP036274">
    <property type="protein sequence ID" value="QDU25824.1"/>
    <property type="molecule type" value="Genomic_DNA"/>
</dbReference>
<protein>
    <submittedName>
        <fullName evidence="1">Uncharacterized protein</fullName>
    </submittedName>
</protein>
<proteinExistence type="predicted"/>
<evidence type="ECO:0000313" key="2">
    <source>
        <dbReference type="Proteomes" id="UP000315017"/>
    </source>
</evidence>
<dbReference type="Proteomes" id="UP000315017">
    <property type="component" value="Chromosome"/>
</dbReference>
<evidence type="ECO:0000313" key="1">
    <source>
        <dbReference type="EMBL" id="QDU25824.1"/>
    </source>
</evidence>